<feature type="compositionally biased region" description="Polar residues" evidence="1">
    <location>
        <begin position="2411"/>
        <end position="2431"/>
    </location>
</feature>
<evidence type="ECO:0000313" key="3">
    <source>
        <dbReference type="EMBL" id="SDR95047.1"/>
    </source>
</evidence>
<evidence type="ECO:0000259" key="2">
    <source>
        <dbReference type="SMART" id="SM00912"/>
    </source>
</evidence>
<keyword evidence="4" id="KW-1185">Reference proteome</keyword>
<gene>
    <name evidence="3" type="ORF">SAMN05216421_0628</name>
</gene>
<feature type="compositionally biased region" description="Low complexity" evidence="1">
    <location>
        <begin position="2398"/>
        <end position="2410"/>
    </location>
</feature>
<protein>
    <submittedName>
        <fullName evidence="3">Filamentous hemagglutinin family N-terminal domain-containing protein</fullName>
    </submittedName>
</protein>
<dbReference type="GO" id="GO:0003824">
    <property type="term" value="F:catalytic activity"/>
    <property type="evidence" value="ECO:0007669"/>
    <property type="project" value="UniProtKB-ARBA"/>
</dbReference>
<feature type="compositionally biased region" description="Polar residues" evidence="1">
    <location>
        <begin position="2303"/>
        <end position="2314"/>
    </location>
</feature>
<sequence>MNRIFRVIWSVRRRAFVVTSELASARGKSPSTRGSTASASKPGVFIVTAITAALSINTVFAAGVEVASGNTQVFEAPNGVQVVDIATANGAGVSHNRYIQYNIDATGQILNNNSALTQAGALQSQLGGQIVPNTNLTNEARVILNEVVSANRSSLNGYAEVVGGRADVVIANPYGITCSGCGFINSDRATLTTGVPTIGADGRLTGFKVNQGDLLIEGKGLDGRNQQVLDLVARSVKVDGQINAQDLNIVTGTNQYNYADRSTIAQGNDTNAPAYAIDSSVLGGMYANRIQLLATEGGVGVRMRGEAAASASDFTLSASGRIEINSQISAKRDLIVVTTAGTPADTSVITVTGDNAALTAERDLQLQANNAGITLDRSALTAGNNLGVTATSLLDNSAAGSRFAGNNTSINTTGNATINGSTWGAGNNLTANIGSLDVGTAGSKLYSGSDAQADGRSLTITATQGDIRLANAELQSPGALSVTSNLGSISVGTQGSVKAAADMTLAAASAIDNAGKLLGASTVTVSATDAQAAFINQGTIEAASNLVLGTAGHTLDVTNQVGSNVIADRIAMQANAIDNAGTIQAAQGMTVAAQSLRNRSGAQLTTSTVVGGDADLNITGSLGNQGTLQSSGDLRIAATGVVQNDGAMLTLRDTQGGDNGRLDITSTRLDNTGVVDAGGSMAVTVSDGMSNSGALQSDADMTLSTGNGLANLAGGSIVADRNLLLTSNNASFVFTNTGRLMSCSSLAVGSVGRSVLLNNQIGALLRAGDAMQITGSQLNNQGSVIAANGLTANVGTLINGASSNTSARLSGGALSVAGNQLTNHAVITANNAMTVNAGSFVNGTGANTAASITAGSLGLTSTQFNNQGVIGVQNGMTANVGTFINGDVGNSGALIRAAGLDNATSLLRASGTFSNHGGLFFSSALNIDAAGIHNANTGGIASLTSLTLTGAYGSRIDNYGQFFAGDALRLTSTGGTVRNWSSGSIDSYGTLHSASADFENNGAVVTVGNAIIDATGSFINRTLHNGQVITKEWGDIVAGDQISSVQIGEEGTFDSGQNVWMMDARFTREERFVGLTAAEVAALTKAQIIVNGAGNALSVNYRSGTGENTGGVMSANTVNITGSGTFTNQDLTLHRYTMVRRWIRVDDEKSGDDWFVSFARIDPSRDGAAYTGDPGDGNWDTWHPGAGWVKVAHTAGDGFPGWLADDALARAVDGAIMEGAVVTARSGSGIFATSFNFNGGTLVNAGSPWPDDRSLATVGNETSGNGGSAPTMSGVENNGETGGWSPDKITTQPGRTLLPGGLQISLPANPNGYYVIARDPNARYLVETNPNFAVGSNFVGSDYLAKRYGVNPDNVQKRLGDANYEAYLIRQQLIQQTGSNIIKGYDNEAAQMQKLMDQAYKQGQTLGLQFGKPLTPAQAASLTEDIVWMEEVEIDGQKVLSPRVYLAAATIAAINTGAVIGGDNVNIAGTGLQNTGGTIEGSDTLAIKTTGDVVNTSGNIRGGDVSVTSTEGSIRNETVAKGAGDDTTYVTAIGKTAGIESTGNMKLDAAKDITVLGGNVEAKGAATLKAGDAITFDTIVDKNTSSTSSSSSGLFSSTKTQTTVGTEKNIGSDLKTGGNLGLQSGGDTTIAGSNVDVGGDLDADTGGSFKVIARQDKVISDTQTSTSGLGVGGGLYGEQKTTVNDFQGTNAGSTLNVGGDASVKAGKEMVLQGSDANIAGNADIDAKEGIIILDGLDERRTTSKTETTTFLKLESDGGAQASAGAKAGGTEASASAEAGAEGSANLKLAETSTTTTRAGSNTSVASNLNVGGSLGLKTEGAVTVQGSNVAAGGDLAIDAKDVNVLTGRNEQWSESETNTVSVGIYNEAEAGAKAGAEAGVDQYGVASANAGASAEAGSTTTLGARVENSTESSYNLTNSASSLTSGGNMKITAKDTATFQGANVESGGDMAIEAENIRNVAAQDISTSSSSASTHTAGLYLGTNASAEASTSVDSNGQAQASASASAEASAGVRYANTSESSTEGSITQVTNTFKSGGDFTRTAKDTIVDQGTQVDAAGDLTQSARVIRDEAVSDASWSSSSSESHDARIGVYAGAEAEASTDGGADAGAGVGVKASYDGSIEKESESSTTAVVSRFKAGGNISSTSKEETVLVGAQFESGGDTTLDAGSLDYQAARDTSSSSSTSHEIGVELKASTGDASAEANYEMGTSSEQSSTARTGGISSGGNLTIRTRDNATFEGTNLNAGGAADIAAGGNVDFKAAQDTASSSETGVSVALGVSSSKTDSGGKEKSGEMGLGAEHNQASSSTAQVGSITAGGPIRVSAGNDVTLQGTQLSSGGTTELSAGNEVKLESAESTSSEFGIKADLSLKGSSTTGGTGAGNAGAAAADEDEKEPEGSSSLGLSTGSSSQKTKANIQSSGGTIISQKQGN</sequence>
<dbReference type="OrthoDB" id="2664633at2"/>
<proteinExistence type="predicted"/>
<dbReference type="InterPro" id="IPR011050">
    <property type="entry name" value="Pectin_lyase_fold/virulence"/>
</dbReference>
<feature type="region of interest" description="Disordered" evidence="1">
    <location>
        <begin position="2198"/>
        <end position="2229"/>
    </location>
</feature>
<evidence type="ECO:0000256" key="1">
    <source>
        <dbReference type="SAM" id="MobiDB-lite"/>
    </source>
</evidence>
<dbReference type="Pfam" id="PF13332">
    <property type="entry name" value="Fil_haemagg_2"/>
    <property type="match status" value="5"/>
</dbReference>
<dbReference type="InterPro" id="IPR024973">
    <property type="entry name" value="ESPR"/>
</dbReference>
<feature type="domain" description="Filamentous haemagglutinin FhaB/tRNA nuclease CdiA-like TPS" evidence="2">
    <location>
        <begin position="77"/>
        <end position="201"/>
    </location>
</feature>
<feature type="region of interest" description="Disordered" evidence="1">
    <location>
        <begin position="1760"/>
        <end position="1781"/>
    </location>
</feature>
<evidence type="ECO:0000313" key="4">
    <source>
        <dbReference type="Proteomes" id="UP000243207"/>
    </source>
</evidence>
<dbReference type="EMBL" id="LT629736">
    <property type="protein sequence ID" value="SDR95047.1"/>
    <property type="molecule type" value="Genomic_DNA"/>
</dbReference>
<reference evidence="4" key="1">
    <citation type="submission" date="2016-10" db="EMBL/GenBank/DDBJ databases">
        <authorList>
            <person name="Varghese N."/>
            <person name="Submissions S."/>
        </authorList>
    </citation>
    <scope>NUCLEOTIDE SEQUENCE [LARGE SCALE GENOMIC DNA]</scope>
    <source>
        <strain evidence="4">NRRL B-51270</strain>
    </source>
</reference>
<dbReference type="Proteomes" id="UP000243207">
    <property type="component" value="Chromosome I"/>
</dbReference>
<dbReference type="InterPro" id="IPR008638">
    <property type="entry name" value="FhaB/CdiA-like_TPS"/>
</dbReference>
<dbReference type="SUPFAM" id="SSF51126">
    <property type="entry name" value="Pectin lyase-like"/>
    <property type="match status" value="1"/>
</dbReference>
<feature type="region of interest" description="Disordered" evidence="1">
    <location>
        <begin position="2332"/>
        <end position="2431"/>
    </location>
</feature>
<dbReference type="InterPro" id="IPR012334">
    <property type="entry name" value="Pectin_lyas_fold"/>
</dbReference>
<organism evidence="3 4">
    <name type="scientific">Halopseudomonas xinjiangensis</name>
    <dbReference type="NCBI Taxonomy" id="487184"/>
    <lineage>
        <taxon>Bacteria</taxon>
        <taxon>Pseudomonadati</taxon>
        <taxon>Pseudomonadota</taxon>
        <taxon>Gammaproteobacteria</taxon>
        <taxon>Pseudomonadales</taxon>
        <taxon>Pseudomonadaceae</taxon>
        <taxon>Halopseudomonas</taxon>
    </lineage>
</organism>
<dbReference type="InterPro" id="IPR025157">
    <property type="entry name" value="Hemagglutinin_rpt"/>
</dbReference>
<dbReference type="Pfam" id="PF05860">
    <property type="entry name" value="TPS"/>
    <property type="match status" value="1"/>
</dbReference>
<feature type="compositionally biased region" description="Polar residues" evidence="1">
    <location>
        <begin position="2332"/>
        <end position="2345"/>
    </location>
</feature>
<dbReference type="RefSeq" id="WP_093391776.1">
    <property type="nucleotide sequence ID" value="NZ_LT629736.1"/>
</dbReference>
<dbReference type="NCBIfam" id="TIGR01901">
    <property type="entry name" value="adhes_NPXG"/>
    <property type="match status" value="1"/>
</dbReference>
<feature type="compositionally biased region" description="Polar residues" evidence="1">
    <location>
        <begin position="2208"/>
        <end position="2219"/>
    </location>
</feature>
<feature type="region of interest" description="Disordered" evidence="1">
    <location>
        <begin position="2279"/>
        <end position="2314"/>
    </location>
</feature>
<dbReference type="SMART" id="SM00912">
    <property type="entry name" value="Haemagg_act"/>
    <property type="match status" value="1"/>
</dbReference>
<accession>A0A1H1N7Y8</accession>
<dbReference type="Gene3D" id="2.160.20.10">
    <property type="entry name" value="Single-stranded right-handed beta-helix, Pectin lyase-like"/>
    <property type="match status" value="1"/>
</dbReference>
<name>A0A1H1N7Y8_9GAMM</name>
<feature type="compositionally biased region" description="Low complexity" evidence="1">
    <location>
        <begin position="1584"/>
        <end position="1600"/>
    </location>
</feature>
<feature type="region of interest" description="Disordered" evidence="1">
    <location>
        <begin position="1584"/>
        <end position="1618"/>
    </location>
</feature>
<dbReference type="Pfam" id="PF13018">
    <property type="entry name" value="ESPR"/>
    <property type="match status" value="1"/>
</dbReference>
<dbReference type="STRING" id="487184.SAMN05216421_0628"/>